<protein>
    <submittedName>
        <fullName evidence="1">Uncharacterized protein</fullName>
    </submittedName>
</protein>
<dbReference type="Proteomes" id="UP001595477">
    <property type="component" value="Unassembled WGS sequence"/>
</dbReference>
<gene>
    <name evidence="1" type="ORF">ACFOEW_11025</name>
</gene>
<accession>A0ABV7JW89</accession>
<reference evidence="2" key="1">
    <citation type="journal article" date="2019" name="Int. J. Syst. Evol. Microbiol.">
        <title>The Global Catalogue of Microorganisms (GCM) 10K type strain sequencing project: providing services to taxonomists for standard genome sequencing and annotation.</title>
        <authorList>
            <consortium name="The Broad Institute Genomics Platform"/>
            <consortium name="The Broad Institute Genome Sequencing Center for Infectious Disease"/>
            <person name="Wu L."/>
            <person name="Ma J."/>
        </authorList>
    </citation>
    <scope>NUCLEOTIDE SEQUENCE [LARGE SCALE GENOMIC DNA]</scope>
    <source>
        <strain evidence="2">KCTC 52449</strain>
    </source>
</reference>
<dbReference type="EMBL" id="JBHRSX010000021">
    <property type="protein sequence ID" value="MFC3202350.1"/>
    <property type="molecule type" value="Genomic_DNA"/>
</dbReference>
<proteinExistence type="predicted"/>
<sequence>MARFIVIFLATHCCVLFWYQPPVFTNVDYLVAGAGFEPTTFGL</sequence>
<organism evidence="1 2">
    <name type="scientific">Alteromonas oceani</name>
    <dbReference type="NCBI Taxonomy" id="2071609"/>
    <lineage>
        <taxon>Bacteria</taxon>
        <taxon>Pseudomonadati</taxon>
        <taxon>Pseudomonadota</taxon>
        <taxon>Gammaproteobacteria</taxon>
        <taxon>Alteromonadales</taxon>
        <taxon>Alteromonadaceae</taxon>
        <taxon>Alteromonas/Salinimonas group</taxon>
        <taxon>Alteromonas</taxon>
    </lineage>
</organism>
<evidence type="ECO:0000313" key="1">
    <source>
        <dbReference type="EMBL" id="MFC3202350.1"/>
    </source>
</evidence>
<dbReference type="RefSeq" id="WP_377908026.1">
    <property type="nucleotide sequence ID" value="NZ_JBHRSX010000021.1"/>
</dbReference>
<name>A0ABV7JW89_9ALTE</name>
<evidence type="ECO:0000313" key="2">
    <source>
        <dbReference type="Proteomes" id="UP001595477"/>
    </source>
</evidence>
<keyword evidence="2" id="KW-1185">Reference proteome</keyword>
<comment type="caution">
    <text evidence="1">The sequence shown here is derived from an EMBL/GenBank/DDBJ whole genome shotgun (WGS) entry which is preliminary data.</text>
</comment>